<feature type="compositionally biased region" description="Polar residues" evidence="1">
    <location>
        <begin position="75"/>
        <end position="86"/>
    </location>
</feature>
<accession>A0A4P2R1H8</accession>
<name>A0A4P2R1H8_SORCE</name>
<feature type="region of interest" description="Disordered" evidence="1">
    <location>
        <begin position="70"/>
        <end position="101"/>
    </location>
</feature>
<proteinExistence type="predicted"/>
<reference evidence="2 3" key="1">
    <citation type="submission" date="2015-09" db="EMBL/GenBank/DDBJ databases">
        <title>Sorangium comparison.</title>
        <authorList>
            <person name="Zaburannyi N."/>
            <person name="Bunk B."/>
            <person name="Overmann J."/>
            <person name="Mueller R."/>
        </authorList>
    </citation>
    <scope>NUCLEOTIDE SEQUENCE [LARGE SCALE GENOMIC DNA]</scope>
    <source>
        <strain evidence="2 3">So ce836</strain>
    </source>
</reference>
<dbReference type="EMBL" id="CP012672">
    <property type="protein sequence ID" value="AUX36780.1"/>
    <property type="molecule type" value="Genomic_DNA"/>
</dbReference>
<gene>
    <name evidence="2" type="ORF">SOCE836_089950</name>
</gene>
<evidence type="ECO:0000256" key="1">
    <source>
        <dbReference type="SAM" id="MobiDB-lite"/>
    </source>
</evidence>
<organism evidence="2 3">
    <name type="scientific">Sorangium cellulosum</name>
    <name type="common">Polyangium cellulosum</name>
    <dbReference type="NCBI Taxonomy" id="56"/>
    <lineage>
        <taxon>Bacteria</taxon>
        <taxon>Pseudomonadati</taxon>
        <taxon>Myxococcota</taxon>
        <taxon>Polyangia</taxon>
        <taxon>Polyangiales</taxon>
        <taxon>Polyangiaceae</taxon>
        <taxon>Sorangium</taxon>
    </lineage>
</organism>
<sequence>MTFSRPPEGVERAFHRLVTVVPPSSTTIPQDVVAAVLLRFLTVTFAQYPLPHCDWIVSVASIMPSGLVTPDSREPLSSSAPGSTAHASRLHANERETTPRKRFVRMIPSSVC</sequence>
<dbReference type="Proteomes" id="UP000295497">
    <property type="component" value="Chromosome"/>
</dbReference>
<evidence type="ECO:0000313" key="3">
    <source>
        <dbReference type="Proteomes" id="UP000295497"/>
    </source>
</evidence>
<protein>
    <submittedName>
        <fullName evidence="2">Uncharacterized protein</fullName>
    </submittedName>
</protein>
<dbReference type="AlphaFoldDB" id="A0A4P2R1H8"/>
<evidence type="ECO:0000313" key="2">
    <source>
        <dbReference type="EMBL" id="AUX36780.1"/>
    </source>
</evidence>